<comment type="caution">
    <text evidence="2">The sequence shown here is derived from an EMBL/GenBank/DDBJ whole genome shotgun (WGS) entry which is preliminary data.</text>
</comment>
<gene>
    <name evidence="2" type="ORF">QBC38DRAFT_548268</name>
</gene>
<reference evidence="2" key="2">
    <citation type="submission" date="2023-05" db="EMBL/GenBank/DDBJ databases">
        <authorList>
            <consortium name="Lawrence Berkeley National Laboratory"/>
            <person name="Steindorff A."/>
            <person name="Hensen N."/>
            <person name="Bonometti L."/>
            <person name="Westerberg I."/>
            <person name="Brannstrom I.O."/>
            <person name="Guillou S."/>
            <person name="Cros-Aarteil S."/>
            <person name="Calhoun S."/>
            <person name="Haridas S."/>
            <person name="Kuo A."/>
            <person name="Mondo S."/>
            <person name="Pangilinan J."/>
            <person name="Riley R."/>
            <person name="Labutti K."/>
            <person name="Andreopoulos B."/>
            <person name="Lipzen A."/>
            <person name="Chen C."/>
            <person name="Yanf M."/>
            <person name="Daum C."/>
            <person name="Ng V."/>
            <person name="Clum A."/>
            <person name="Ohm R."/>
            <person name="Martin F."/>
            <person name="Silar P."/>
            <person name="Natvig D."/>
            <person name="Lalanne C."/>
            <person name="Gautier V."/>
            <person name="Ament-Velasquez S.L."/>
            <person name="Kruys A."/>
            <person name="Hutchinson M.I."/>
            <person name="Powell A.J."/>
            <person name="Barry K."/>
            <person name="Miller A.N."/>
            <person name="Grigoriev I.V."/>
            <person name="Debuchy R."/>
            <person name="Gladieux P."/>
            <person name="Thoren M.H."/>
            <person name="Johannesson H."/>
        </authorList>
    </citation>
    <scope>NUCLEOTIDE SEQUENCE</scope>
    <source>
        <strain evidence="2">CBS 990.96</strain>
    </source>
</reference>
<proteinExistence type="predicted"/>
<dbReference type="Proteomes" id="UP001301958">
    <property type="component" value="Unassembled WGS sequence"/>
</dbReference>
<reference evidence="2" key="1">
    <citation type="journal article" date="2023" name="Mol. Phylogenet. Evol.">
        <title>Genome-scale phylogeny and comparative genomics of the fungal order Sordariales.</title>
        <authorList>
            <person name="Hensen N."/>
            <person name="Bonometti L."/>
            <person name="Westerberg I."/>
            <person name="Brannstrom I.O."/>
            <person name="Guillou S."/>
            <person name="Cros-Aarteil S."/>
            <person name="Calhoun S."/>
            <person name="Haridas S."/>
            <person name="Kuo A."/>
            <person name="Mondo S."/>
            <person name="Pangilinan J."/>
            <person name="Riley R."/>
            <person name="LaButti K."/>
            <person name="Andreopoulos B."/>
            <person name="Lipzen A."/>
            <person name="Chen C."/>
            <person name="Yan M."/>
            <person name="Daum C."/>
            <person name="Ng V."/>
            <person name="Clum A."/>
            <person name="Steindorff A."/>
            <person name="Ohm R.A."/>
            <person name="Martin F."/>
            <person name="Silar P."/>
            <person name="Natvig D.O."/>
            <person name="Lalanne C."/>
            <person name="Gautier V."/>
            <person name="Ament-Velasquez S.L."/>
            <person name="Kruys A."/>
            <person name="Hutchinson M.I."/>
            <person name="Powell A.J."/>
            <person name="Barry K."/>
            <person name="Miller A.N."/>
            <person name="Grigoriev I.V."/>
            <person name="Debuchy R."/>
            <person name="Gladieux P."/>
            <person name="Hiltunen Thoren M."/>
            <person name="Johannesson H."/>
        </authorList>
    </citation>
    <scope>NUCLEOTIDE SEQUENCE</scope>
    <source>
        <strain evidence="2">CBS 990.96</strain>
    </source>
</reference>
<evidence type="ECO:0000313" key="3">
    <source>
        <dbReference type="Proteomes" id="UP001301958"/>
    </source>
</evidence>
<evidence type="ECO:0000256" key="1">
    <source>
        <dbReference type="SAM" id="MobiDB-lite"/>
    </source>
</evidence>
<keyword evidence="3" id="KW-1185">Reference proteome</keyword>
<dbReference type="AlphaFoldDB" id="A0AAN7GSP7"/>
<sequence>MPDSSNSPMTPSSTALHRRRPGKSQGVGNIRMAVHMLGVVHRPRAVDIVPDLRFSSRVVGTRVGSTLLSPAGNLTTGRDTVKTVRGGVIRDGIIRGVVVCGVVVCGGVVCGNIVCAVVCGGVGIVNVDIHKDALLHVDVCDQPELSDKSLEMTGNDIHVTADVAAVYRNTSQLNILPFGPLFCLSTIETLRAQSVWKLRRPRRRHF</sequence>
<feature type="region of interest" description="Disordered" evidence="1">
    <location>
        <begin position="1"/>
        <end position="25"/>
    </location>
</feature>
<evidence type="ECO:0000313" key="2">
    <source>
        <dbReference type="EMBL" id="KAK4223668.1"/>
    </source>
</evidence>
<name>A0AAN7GSP7_9PEZI</name>
<accession>A0AAN7GSP7</accession>
<feature type="compositionally biased region" description="Polar residues" evidence="1">
    <location>
        <begin position="1"/>
        <end position="15"/>
    </location>
</feature>
<protein>
    <submittedName>
        <fullName evidence="2">Uncharacterized protein</fullName>
    </submittedName>
</protein>
<dbReference type="EMBL" id="MU865418">
    <property type="protein sequence ID" value="KAK4223668.1"/>
    <property type="molecule type" value="Genomic_DNA"/>
</dbReference>
<organism evidence="2 3">
    <name type="scientific">Podospora fimiseda</name>
    <dbReference type="NCBI Taxonomy" id="252190"/>
    <lineage>
        <taxon>Eukaryota</taxon>
        <taxon>Fungi</taxon>
        <taxon>Dikarya</taxon>
        <taxon>Ascomycota</taxon>
        <taxon>Pezizomycotina</taxon>
        <taxon>Sordariomycetes</taxon>
        <taxon>Sordariomycetidae</taxon>
        <taxon>Sordariales</taxon>
        <taxon>Podosporaceae</taxon>
        <taxon>Podospora</taxon>
    </lineage>
</organism>